<organism evidence="1">
    <name type="scientific">uncultured Caudovirales phage</name>
    <dbReference type="NCBI Taxonomy" id="2100421"/>
    <lineage>
        <taxon>Viruses</taxon>
        <taxon>Duplodnaviria</taxon>
        <taxon>Heunggongvirae</taxon>
        <taxon>Uroviricota</taxon>
        <taxon>Caudoviricetes</taxon>
        <taxon>Peduoviridae</taxon>
        <taxon>Maltschvirus</taxon>
        <taxon>Maltschvirus maltsch</taxon>
    </lineage>
</organism>
<proteinExistence type="predicted"/>
<protein>
    <submittedName>
        <fullName evidence="1">Uncharacterized protein</fullName>
    </submittedName>
</protein>
<reference evidence="1" key="1">
    <citation type="submission" date="2020-05" db="EMBL/GenBank/DDBJ databases">
        <authorList>
            <person name="Chiriac C."/>
            <person name="Salcher M."/>
            <person name="Ghai R."/>
            <person name="Kavagutti S V."/>
        </authorList>
    </citation>
    <scope>NUCLEOTIDE SEQUENCE</scope>
</reference>
<evidence type="ECO:0000313" key="1">
    <source>
        <dbReference type="EMBL" id="CAB5224859.1"/>
    </source>
</evidence>
<sequence length="72" mass="7875">MKTKVIAFRVTQKEYDALVYNATSCAMKLGEFVLCSMRPAVIEGQALIAKDRKKAEAKVKRDAKKAAANGAQ</sequence>
<dbReference type="EMBL" id="LR798340">
    <property type="protein sequence ID" value="CAB5224859.1"/>
    <property type="molecule type" value="Genomic_DNA"/>
</dbReference>
<gene>
    <name evidence="1" type="ORF">UFOVP739_19</name>
</gene>
<name>A0A6J7X5J8_9CAUD</name>
<accession>A0A6J7X5J8</accession>